<dbReference type="RefSeq" id="WP_025385374.1">
    <property type="nucleotide sequence ID" value="NZ_LCUA01000002.1"/>
</dbReference>
<proteinExistence type="predicted"/>
<dbReference type="AlphaFoldDB" id="A0A0W0WZL6"/>
<dbReference type="EMBL" id="LNYP01000029">
    <property type="protein sequence ID" value="KTD37771.1"/>
    <property type="molecule type" value="Genomic_DNA"/>
</dbReference>
<protein>
    <submittedName>
        <fullName evidence="2">Uncharacterized protein</fullName>
    </submittedName>
</protein>
<keyword evidence="1" id="KW-0812">Transmembrane</keyword>
<comment type="caution">
    <text evidence="2">The sequence shown here is derived from an EMBL/GenBank/DDBJ whole genome shotgun (WGS) entry which is preliminary data.</text>
</comment>
<evidence type="ECO:0000256" key="1">
    <source>
        <dbReference type="SAM" id="Phobius"/>
    </source>
</evidence>
<name>A0A0W0WZL6_9GAMM</name>
<evidence type="ECO:0000313" key="2">
    <source>
        <dbReference type="EMBL" id="KTD37771.1"/>
    </source>
</evidence>
<feature type="transmembrane region" description="Helical" evidence="1">
    <location>
        <begin position="210"/>
        <end position="243"/>
    </location>
</feature>
<feature type="transmembrane region" description="Helical" evidence="1">
    <location>
        <begin position="249"/>
        <end position="270"/>
    </location>
</feature>
<keyword evidence="1" id="KW-0472">Membrane</keyword>
<dbReference type="Proteomes" id="UP000054858">
    <property type="component" value="Unassembled WGS sequence"/>
</dbReference>
<gene>
    <name evidence="2" type="ORF">Loak_1447</name>
</gene>
<dbReference type="PATRIC" id="fig|29423.5.peg.1518"/>
<evidence type="ECO:0000313" key="3">
    <source>
        <dbReference type="Proteomes" id="UP000054858"/>
    </source>
</evidence>
<sequence>MIDNDVMRAIILLAEKSYHERSKPEPFAAKAAAMAATEAAATFSTEASSASAFVAVEHVLTLAQYAAELSLLSIKQQEAGKTYYPASKSASKTEEEVEIAAAFQEISDSLKEIPFGENAHSLYHRFFDDKTSKKHQQALLAASSTWLHVYACARTAFIFASAVASRYPDEQREQVFKQTITNRLSADLLGEYIEPGFLVEIITNPATKAIAMILLFAGLVALSIGTMGLAVPVIGTAVVAAIGVSNACLIGVGFGVTAIGGACMVGRFFTQKQQAADNKKSHDAMQAMNAYEDFQPKMSL</sequence>
<keyword evidence="1" id="KW-1133">Transmembrane helix</keyword>
<organism evidence="2 3">
    <name type="scientific">Legionella oakridgensis</name>
    <dbReference type="NCBI Taxonomy" id="29423"/>
    <lineage>
        <taxon>Bacteria</taxon>
        <taxon>Pseudomonadati</taxon>
        <taxon>Pseudomonadota</taxon>
        <taxon>Gammaproteobacteria</taxon>
        <taxon>Legionellales</taxon>
        <taxon>Legionellaceae</taxon>
        <taxon>Legionella</taxon>
    </lineage>
</organism>
<accession>A0A0W0WZL6</accession>
<reference evidence="2 3" key="1">
    <citation type="submission" date="2015-11" db="EMBL/GenBank/DDBJ databases">
        <title>Genomic analysis of 38 Legionella species identifies large and diverse effector repertoires.</title>
        <authorList>
            <person name="Burstein D."/>
            <person name="Amaro F."/>
            <person name="Zusman T."/>
            <person name="Lifshitz Z."/>
            <person name="Cohen O."/>
            <person name="Gilbert J.A."/>
            <person name="Pupko T."/>
            <person name="Shuman H.A."/>
            <person name="Segal G."/>
        </authorList>
    </citation>
    <scope>NUCLEOTIDE SEQUENCE [LARGE SCALE GENOMIC DNA]</scope>
    <source>
        <strain evidence="2 3">Oak Ridge-10</strain>
    </source>
</reference>